<proteinExistence type="predicted"/>
<dbReference type="InterPro" id="IPR009057">
    <property type="entry name" value="Homeodomain-like_sf"/>
</dbReference>
<dbReference type="PROSITE" id="PS50977">
    <property type="entry name" value="HTH_TETR_2"/>
    <property type="match status" value="1"/>
</dbReference>
<dbReference type="Pfam" id="PF00440">
    <property type="entry name" value="TetR_N"/>
    <property type="match status" value="1"/>
</dbReference>
<reference evidence="6 7" key="1">
    <citation type="submission" date="2016-06" db="EMBL/GenBank/DDBJ databases">
        <authorList>
            <person name="Kjaerup R.B."/>
            <person name="Dalgaard T.S."/>
            <person name="Juul-Madsen H.R."/>
        </authorList>
    </citation>
    <scope>NUCLEOTIDE SEQUENCE [LARGE SCALE GENOMIC DNA]</scope>
    <source>
        <strain evidence="6 7">1199456.5</strain>
    </source>
</reference>
<dbReference type="RefSeq" id="WP_064859558.1">
    <property type="nucleotide sequence ID" value="NZ_LSKA01000555.1"/>
</dbReference>
<dbReference type="InterPro" id="IPR001647">
    <property type="entry name" value="HTH_TetR"/>
</dbReference>
<evidence type="ECO:0000313" key="7">
    <source>
        <dbReference type="Proteomes" id="UP000093962"/>
    </source>
</evidence>
<evidence type="ECO:0000256" key="1">
    <source>
        <dbReference type="ARBA" id="ARBA00023015"/>
    </source>
</evidence>
<evidence type="ECO:0000256" key="2">
    <source>
        <dbReference type="ARBA" id="ARBA00023125"/>
    </source>
</evidence>
<dbReference type="Gene3D" id="1.10.357.10">
    <property type="entry name" value="Tetracycline Repressor, domain 2"/>
    <property type="match status" value="1"/>
</dbReference>
<dbReference type="AlphaFoldDB" id="A0A1A0MKP0"/>
<keyword evidence="2 4" id="KW-0238">DNA-binding</keyword>
<feature type="DNA-binding region" description="H-T-H motif" evidence="4">
    <location>
        <begin position="38"/>
        <end position="57"/>
    </location>
</feature>
<comment type="caution">
    <text evidence="6">The sequence shown here is derived from an EMBL/GenBank/DDBJ whole genome shotgun (WGS) entry which is preliminary data.</text>
</comment>
<dbReference type="SUPFAM" id="SSF46689">
    <property type="entry name" value="Homeodomain-like"/>
    <property type="match status" value="1"/>
</dbReference>
<feature type="domain" description="HTH tetR-type" evidence="5">
    <location>
        <begin position="15"/>
        <end position="75"/>
    </location>
</feature>
<evidence type="ECO:0000313" key="6">
    <source>
        <dbReference type="EMBL" id="OBA85636.1"/>
    </source>
</evidence>
<dbReference type="Proteomes" id="UP000093962">
    <property type="component" value="Unassembled WGS sequence"/>
</dbReference>
<dbReference type="GO" id="GO:0000976">
    <property type="term" value="F:transcription cis-regulatory region binding"/>
    <property type="evidence" value="ECO:0007669"/>
    <property type="project" value="TreeGrafter"/>
</dbReference>
<protein>
    <submittedName>
        <fullName evidence="6">TetR family transcriptional regulator</fullName>
    </submittedName>
</protein>
<organism evidence="6 7">
    <name type="scientific">Mycolicibacterium mucogenicum</name>
    <name type="common">Mycobacterium mucogenicum</name>
    <dbReference type="NCBI Taxonomy" id="56689"/>
    <lineage>
        <taxon>Bacteria</taxon>
        <taxon>Bacillati</taxon>
        <taxon>Actinomycetota</taxon>
        <taxon>Actinomycetes</taxon>
        <taxon>Mycobacteriales</taxon>
        <taxon>Mycobacteriaceae</taxon>
        <taxon>Mycolicibacterium</taxon>
    </lineage>
</organism>
<keyword evidence="3" id="KW-0804">Transcription</keyword>
<dbReference type="EMBL" id="LZSF01000171">
    <property type="protein sequence ID" value="OBA85636.1"/>
    <property type="molecule type" value="Genomic_DNA"/>
</dbReference>
<dbReference type="GO" id="GO:0003700">
    <property type="term" value="F:DNA-binding transcription factor activity"/>
    <property type="evidence" value="ECO:0007669"/>
    <property type="project" value="TreeGrafter"/>
</dbReference>
<evidence type="ECO:0000256" key="3">
    <source>
        <dbReference type="ARBA" id="ARBA00023163"/>
    </source>
</evidence>
<dbReference type="InterPro" id="IPR050109">
    <property type="entry name" value="HTH-type_TetR-like_transc_reg"/>
</dbReference>
<dbReference type="PRINTS" id="PR00455">
    <property type="entry name" value="HTHTETR"/>
</dbReference>
<dbReference type="PANTHER" id="PTHR30055">
    <property type="entry name" value="HTH-TYPE TRANSCRIPTIONAL REGULATOR RUTR"/>
    <property type="match status" value="1"/>
</dbReference>
<dbReference type="PANTHER" id="PTHR30055:SF234">
    <property type="entry name" value="HTH-TYPE TRANSCRIPTIONAL REGULATOR BETI"/>
    <property type="match status" value="1"/>
</dbReference>
<evidence type="ECO:0000259" key="5">
    <source>
        <dbReference type="PROSITE" id="PS50977"/>
    </source>
</evidence>
<sequence>MSPVDDIADGVQLQQSRQDRILNAALNVFAQRGTSDATLQMVADTAGVSVGLVQHHFGTKDGLIKAVDDVAMKLISSTMFAALESPGPDSVAAIGRAVHGLLTDHLVVMDYLGRAVASETPSGIAIFDAMARIGIDRWQRMIDTGDAAEGLDAVWAGLNPLVLTLGSVILRRHLDRHLPASFTSDPELARWEESVNELIRHGQLRQ</sequence>
<keyword evidence="1" id="KW-0805">Transcription regulation</keyword>
<gene>
    <name evidence="6" type="ORF">A5642_23910</name>
</gene>
<name>A0A1A0MKP0_MYCMU</name>
<evidence type="ECO:0000256" key="4">
    <source>
        <dbReference type="PROSITE-ProRule" id="PRU00335"/>
    </source>
</evidence>
<accession>A0A1A0MKP0</accession>